<protein>
    <submittedName>
        <fullName evidence="1">GNAT family N-acetyltransferase</fullName>
    </submittedName>
</protein>
<dbReference type="Gene3D" id="3.40.630.30">
    <property type="match status" value="1"/>
</dbReference>
<dbReference type="GO" id="GO:0016747">
    <property type="term" value="F:acyltransferase activity, transferring groups other than amino-acyl groups"/>
    <property type="evidence" value="ECO:0007669"/>
    <property type="project" value="InterPro"/>
</dbReference>
<dbReference type="RefSeq" id="WP_007398479.1">
    <property type="nucleotide sequence ID" value="NZ_CALMTF010000103.1"/>
</dbReference>
<dbReference type="SUPFAM" id="SSF55729">
    <property type="entry name" value="Acyl-CoA N-acyltransferases (Nat)"/>
    <property type="match status" value="1"/>
</dbReference>
<accession>A0A181CAG1</accession>
<reference evidence="1 2" key="1">
    <citation type="submission" date="2020-03" db="EMBL/GenBank/DDBJ databases">
        <title>Isolation of cellulose-producing strains, genome characterization and application of the synthesized cellulose films as an economical and sustainable material for piezoelectric sensor construction.</title>
        <authorList>
            <person name="Mangayil R.K."/>
        </authorList>
    </citation>
    <scope>NUCLEOTIDE SEQUENCE [LARGE SCALE GENOMIC DNA]</scope>
    <source>
        <strain evidence="1 2">ENS 9a1a</strain>
    </source>
</reference>
<gene>
    <name evidence="1" type="ORF">GWK63_07615</name>
</gene>
<sequence>MPATPFPALFTPRLRLEPLTLADAPAIQVLFPQWEIVRFLAPRVPWPYGPDDAEKFIRDVALPAMARGVAWHWSIRPRSGPDALMGVISLMDDPSAAAPRENRGFWLAPQWQRQGLMTEAVEAVNDYWFLTLGRPVIRTEKAVDNAGSVAISRRMGMRLTGTHRRDFLCGRDIPAQKWEMTRAEWLAWKARNRPA</sequence>
<dbReference type="GeneID" id="85022018"/>
<keyword evidence="2" id="KW-1185">Reference proteome</keyword>
<dbReference type="InterPro" id="IPR051531">
    <property type="entry name" value="N-acetyltransferase"/>
</dbReference>
<dbReference type="InterPro" id="IPR016181">
    <property type="entry name" value="Acyl_CoA_acyltransferase"/>
</dbReference>
<dbReference type="KEGG" id="kre:GWK63_07615"/>
<proteinExistence type="predicted"/>
<dbReference type="PANTHER" id="PTHR43792">
    <property type="entry name" value="GNAT FAMILY, PUTATIVE (AFU_ORTHOLOGUE AFUA_3G00765)-RELATED-RELATED"/>
    <property type="match status" value="1"/>
</dbReference>
<evidence type="ECO:0000313" key="1">
    <source>
        <dbReference type="EMBL" id="QIP35349.1"/>
    </source>
</evidence>
<dbReference type="EMBL" id="CP050139">
    <property type="protein sequence ID" value="QIP35349.1"/>
    <property type="molecule type" value="Genomic_DNA"/>
</dbReference>
<organism evidence="1 2">
    <name type="scientific">Komagataeibacter rhaeticus</name>
    <dbReference type="NCBI Taxonomy" id="215221"/>
    <lineage>
        <taxon>Bacteria</taxon>
        <taxon>Pseudomonadati</taxon>
        <taxon>Pseudomonadota</taxon>
        <taxon>Alphaproteobacteria</taxon>
        <taxon>Acetobacterales</taxon>
        <taxon>Acetobacteraceae</taxon>
        <taxon>Komagataeibacter</taxon>
    </lineage>
</organism>
<name>A0A181CAG1_9PROT</name>
<dbReference type="AlphaFoldDB" id="A0A181CAG1"/>
<dbReference type="Proteomes" id="UP000502533">
    <property type="component" value="Chromosome"/>
</dbReference>
<dbReference type="Pfam" id="PF13302">
    <property type="entry name" value="Acetyltransf_3"/>
    <property type="match status" value="1"/>
</dbReference>
<evidence type="ECO:0000313" key="2">
    <source>
        <dbReference type="Proteomes" id="UP000502533"/>
    </source>
</evidence>
<dbReference type="InterPro" id="IPR000182">
    <property type="entry name" value="GNAT_dom"/>
</dbReference>
<keyword evidence="1" id="KW-0808">Transferase</keyword>